<comment type="similarity">
    <text evidence="2">Belongs to the bacterial solute-binding protein 5 family.</text>
</comment>
<organism evidence="5 6">
    <name type="scientific">Biformimicrobium ophioploci</name>
    <dbReference type="NCBI Taxonomy" id="3036711"/>
    <lineage>
        <taxon>Bacteria</taxon>
        <taxon>Pseudomonadati</taxon>
        <taxon>Pseudomonadota</taxon>
        <taxon>Gammaproteobacteria</taxon>
        <taxon>Cellvibrionales</taxon>
        <taxon>Microbulbiferaceae</taxon>
        <taxon>Biformimicrobium</taxon>
    </lineage>
</organism>
<keyword evidence="6" id="KW-1185">Reference proteome</keyword>
<evidence type="ECO:0000313" key="5">
    <source>
        <dbReference type="EMBL" id="GMG87536.1"/>
    </source>
</evidence>
<dbReference type="SUPFAM" id="SSF53850">
    <property type="entry name" value="Periplasmic binding protein-like II"/>
    <property type="match status" value="1"/>
</dbReference>
<dbReference type="Proteomes" id="UP001224392">
    <property type="component" value="Unassembled WGS sequence"/>
</dbReference>
<dbReference type="EMBL" id="BSYJ01000003">
    <property type="protein sequence ID" value="GMG87536.1"/>
    <property type="molecule type" value="Genomic_DNA"/>
</dbReference>
<name>A0ABQ6LZM0_9GAMM</name>
<accession>A0ABQ6LZM0</accession>
<comment type="subcellular location">
    <subcellularLocation>
        <location evidence="1">Cell envelope</location>
    </subcellularLocation>
</comment>
<dbReference type="InterPro" id="IPR039424">
    <property type="entry name" value="SBP_5"/>
</dbReference>
<dbReference type="Gene3D" id="3.10.105.10">
    <property type="entry name" value="Dipeptide-binding Protein, Domain 3"/>
    <property type="match status" value="1"/>
</dbReference>
<evidence type="ECO:0000256" key="4">
    <source>
        <dbReference type="ARBA" id="ARBA00022729"/>
    </source>
</evidence>
<evidence type="ECO:0000256" key="3">
    <source>
        <dbReference type="ARBA" id="ARBA00022448"/>
    </source>
</evidence>
<sequence length="140" mass="15961">MFKERLGIEVVPEGLEAKAFHQTVFAGDFDLAVLAYEPPFNDPFPLYLQVSNYLKEIGYTNPELESLILQSESEPGGEIRDALFEKVERMFADDLPFIPIVHRVFPRLTKPYIGGFEVGPFGESYSKDLWIKTAQKVETE</sequence>
<evidence type="ECO:0008006" key="7">
    <source>
        <dbReference type="Google" id="ProtNLM"/>
    </source>
</evidence>
<dbReference type="PANTHER" id="PTHR30290">
    <property type="entry name" value="PERIPLASMIC BINDING COMPONENT OF ABC TRANSPORTER"/>
    <property type="match status" value="1"/>
</dbReference>
<evidence type="ECO:0000256" key="2">
    <source>
        <dbReference type="ARBA" id="ARBA00005695"/>
    </source>
</evidence>
<evidence type="ECO:0000256" key="1">
    <source>
        <dbReference type="ARBA" id="ARBA00004196"/>
    </source>
</evidence>
<proteinExistence type="inferred from homology"/>
<dbReference type="PANTHER" id="PTHR30290:SF10">
    <property type="entry name" value="PERIPLASMIC OLIGOPEPTIDE-BINDING PROTEIN-RELATED"/>
    <property type="match status" value="1"/>
</dbReference>
<evidence type="ECO:0000313" key="6">
    <source>
        <dbReference type="Proteomes" id="UP001224392"/>
    </source>
</evidence>
<reference evidence="5 6" key="1">
    <citation type="submission" date="2023-04" db="EMBL/GenBank/DDBJ databases">
        <title>Marinobulbifer ophiurae gen. nov., sp. Nov., isolate from tissue of brittle star Ophioplocus japonicus.</title>
        <authorList>
            <person name="Kawano K."/>
            <person name="Sawayama S."/>
            <person name="Nakagawa S."/>
        </authorList>
    </citation>
    <scope>NUCLEOTIDE SEQUENCE [LARGE SCALE GENOMIC DNA]</scope>
    <source>
        <strain evidence="5 6">NKW57</strain>
    </source>
</reference>
<protein>
    <recommendedName>
        <fullName evidence="7">Solute-binding protein family 5 domain-containing protein</fullName>
    </recommendedName>
</protein>
<gene>
    <name evidence="5" type="ORF">MNKW57_18570</name>
</gene>
<keyword evidence="3" id="KW-0813">Transport</keyword>
<keyword evidence="4" id="KW-0732">Signal</keyword>
<comment type="caution">
    <text evidence="5">The sequence shown here is derived from an EMBL/GenBank/DDBJ whole genome shotgun (WGS) entry which is preliminary data.</text>
</comment>
<dbReference type="Gene3D" id="3.40.190.10">
    <property type="entry name" value="Periplasmic binding protein-like II"/>
    <property type="match status" value="1"/>
</dbReference>